<keyword evidence="3" id="KW-1185">Reference proteome</keyword>
<dbReference type="AlphaFoldDB" id="A0AAJ0GBG6"/>
<keyword evidence="1" id="KW-0175">Coiled coil</keyword>
<evidence type="ECO:0000313" key="3">
    <source>
        <dbReference type="Proteomes" id="UP001271007"/>
    </source>
</evidence>
<sequence length="307" mass="34072">MLLPIEPAIAQANPKFEVLYRDLCNNKLNSDGTSVVDGKAQKERETLSQELHKARVESARKELIRNGLHSLSYTPDALPEELQEVVATVSAILEGQIADEDRLLLQEDLAKFQSNLKPITKALSKAHRVDAALLAGLLDLDDPPTLETLPQAVAKLKDSTSGARSTTAEIRLALAREASDLHATYRKIMEAGIRILEQTIHGSVARGTKAKADYLAVVAEGMSKKLELQHGQLMSQVYSTDVQETLHIRAASVEKETRTVKTKVREAEERLEEYRKAAGIEGMAREYAEILKETERVKAEIERLQMD</sequence>
<name>A0AAJ0GBG6_9PEZI</name>
<dbReference type="InterPro" id="IPR029327">
    <property type="entry name" value="HAUS4"/>
</dbReference>
<dbReference type="Proteomes" id="UP001271007">
    <property type="component" value="Unassembled WGS sequence"/>
</dbReference>
<proteinExistence type="predicted"/>
<dbReference type="Pfam" id="PF14735">
    <property type="entry name" value="HAUS4"/>
    <property type="match status" value="1"/>
</dbReference>
<dbReference type="GO" id="GO:0051225">
    <property type="term" value="P:spindle assembly"/>
    <property type="evidence" value="ECO:0007669"/>
    <property type="project" value="InterPro"/>
</dbReference>
<feature type="coiled-coil region" evidence="1">
    <location>
        <begin position="250"/>
        <end position="307"/>
    </location>
</feature>
<reference evidence="2" key="1">
    <citation type="submission" date="2023-04" db="EMBL/GenBank/DDBJ databases">
        <title>Black Yeasts Isolated from many extreme environments.</title>
        <authorList>
            <person name="Coleine C."/>
            <person name="Stajich J.E."/>
            <person name="Selbmann L."/>
        </authorList>
    </citation>
    <scope>NUCLEOTIDE SEQUENCE</scope>
    <source>
        <strain evidence="2">CCFEE 5312</strain>
    </source>
</reference>
<protein>
    <submittedName>
        <fullName evidence="2">Uncharacterized protein</fullName>
    </submittedName>
</protein>
<comment type="caution">
    <text evidence="2">The sequence shown here is derived from an EMBL/GenBank/DDBJ whole genome shotgun (WGS) entry which is preliminary data.</text>
</comment>
<dbReference type="EMBL" id="JAWDJX010000022">
    <property type="protein sequence ID" value="KAK3052076.1"/>
    <property type="molecule type" value="Genomic_DNA"/>
</dbReference>
<dbReference type="GO" id="GO:0070652">
    <property type="term" value="C:HAUS complex"/>
    <property type="evidence" value="ECO:0007669"/>
    <property type="project" value="InterPro"/>
</dbReference>
<evidence type="ECO:0000313" key="2">
    <source>
        <dbReference type="EMBL" id="KAK3052076.1"/>
    </source>
</evidence>
<evidence type="ECO:0000256" key="1">
    <source>
        <dbReference type="SAM" id="Coils"/>
    </source>
</evidence>
<gene>
    <name evidence="2" type="ORF">LTR09_006668</name>
</gene>
<organism evidence="2 3">
    <name type="scientific">Extremus antarcticus</name>
    <dbReference type="NCBI Taxonomy" id="702011"/>
    <lineage>
        <taxon>Eukaryota</taxon>
        <taxon>Fungi</taxon>
        <taxon>Dikarya</taxon>
        <taxon>Ascomycota</taxon>
        <taxon>Pezizomycotina</taxon>
        <taxon>Dothideomycetes</taxon>
        <taxon>Dothideomycetidae</taxon>
        <taxon>Mycosphaerellales</taxon>
        <taxon>Extremaceae</taxon>
        <taxon>Extremus</taxon>
    </lineage>
</organism>
<accession>A0AAJ0GBG6</accession>